<proteinExistence type="predicted"/>
<dbReference type="EMBL" id="VUNR01000024">
    <property type="protein sequence ID" value="MSU09466.1"/>
    <property type="molecule type" value="Genomic_DNA"/>
</dbReference>
<evidence type="ECO:0000259" key="6">
    <source>
        <dbReference type="Pfam" id="PF04138"/>
    </source>
</evidence>
<name>A0A6I2UL46_9FIRM</name>
<reference evidence="7 8" key="1">
    <citation type="submission" date="2019-08" db="EMBL/GenBank/DDBJ databases">
        <title>In-depth cultivation of the pig gut microbiome towards novel bacterial diversity and tailored functional studies.</title>
        <authorList>
            <person name="Wylensek D."/>
            <person name="Hitch T.C.A."/>
            <person name="Clavel T."/>
        </authorList>
    </citation>
    <scope>NUCLEOTIDE SEQUENCE [LARGE SCALE GENOMIC DNA]</scope>
    <source>
        <strain evidence="7 8">WCA-693-APC-5D-A</strain>
    </source>
</reference>
<organism evidence="7 8">
    <name type="scientific">Anaerovibrio slackiae</name>
    <dbReference type="NCBI Taxonomy" id="2652309"/>
    <lineage>
        <taxon>Bacteria</taxon>
        <taxon>Bacillati</taxon>
        <taxon>Bacillota</taxon>
        <taxon>Negativicutes</taxon>
        <taxon>Selenomonadales</taxon>
        <taxon>Selenomonadaceae</taxon>
        <taxon>Anaerovibrio</taxon>
    </lineage>
</organism>
<evidence type="ECO:0000313" key="7">
    <source>
        <dbReference type="EMBL" id="MSU09466.1"/>
    </source>
</evidence>
<dbReference type="GeneID" id="96779414"/>
<feature type="transmembrane region" description="Helical" evidence="5">
    <location>
        <begin position="58"/>
        <end position="78"/>
    </location>
</feature>
<keyword evidence="8" id="KW-1185">Reference proteome</keyword>
<feature type="transmembrane region" description="Helical" evidence="5">
    <location>
        <begin position="99"/>
        <end position="120"/>
    </location>
</feature>
<feature type="domain" description="GtrA/DPMS transmembrane" evidence="6">
    <location>
        <begin position="28"/>
        <end position="152"/>
    </location>
</feature>
<feature type="transmembrane region" description="Helical" evidence="5">
    <location>
        <begin position="126"/>
        <end position="145"/>
    </location>
</feature>
<dbReference type="RefSeq" id="WP_154407637.1">
    <property type="nucleotide sequence ID" value="NZ_VUNR01000024.1"/>
</dbReference>
<evidence type="ECO:0000256" key="2">
    <source>
        <dbReference type="ARBA" id="ARBA00022692"/>
    </source>
</evidence>
<dbReference type="InterPro" id="IPR007267">
    <property type="entry name" value="GtrA_DPMS_TM"/>
</dbReference>
<dbReference type="AlphaFoldDB" id="A0A6I2UL46"/>
<keyword evidence="2 5" id="KW-0812">Transmembrane</keyword>
<dbReference type="GO" id="GO:0016020">
    <property type="term" value="C:membrane"/>
    <property type="evidence" value="ECO:0007669"/>
    <property type="project" value="UniProtKB-SubCell"/>
</dbReference>
<dbReference type="Proteomes" id="UP000433181">
    <property type="component" value="Unassembled WGS sequence"/>
</dbReference>
<keyword evidence="3 5" id="KW-1133">Transmembrane helix</keyword>
<comment type="caution">
    <text evidence="7">The sequence shown here is derived from an EMBL/GenBank/DDBJ whole genome shotgun (WGS) entry which is preliminary data.</text>
</comment>
<dbReference type="Pfam" id="PF04138">
    <property type="entry name" value="GtrA_DPMS_TM"/>
    <property type="match status" value="1"/>
</dbReference>
<sequence length="168" mass="18629">MEAILAERKSDYISCDCKQYKNWQELLRYGLAGGLSFVVDFGLLYVLREYICTGYAGVYWAAFGGFLGGLAINTFLSVRYVFRAPAVVADRRGRNVRDVAGIGLVGVAGLMLTEVSMYAGVDLLQVNYLLVKLVVTSIVFLWNYLGRKLLVFTADGSTRVKVEEEAAR</sequence>
<evidence type="ECO:0000256" key="4">
    <source>
        <dbReference type="ARBA" id="ARBA00023136"/>
    </source>
</evidence>
<evidence type="ECO:0000256" key="5">
    <source>
        <dbReference type="SAM" id="Phobius"/>
    </source>
</evidence>
<keyword evidence="4 5" id="KW-0472">Membrane</keyword>
<accession>A0A6I2UL46</accession>
<evidence type="ECO:0000313" key="8">
    <source>
        <dbReference type="Proteomes" id="UP000433181"/>
    </source>
</evidence>
<comment type="subcellular location">
    <subcellularLocation>
        <location evidence="1">Membrane</location>
        <topology evidence="1">Multi-pass membrane protein</topology>
    </subcellularLocation>
</comment>
<gene>
    <name evidence="7" type="ORF">FYJ84_10790</name>
</gene>
<evidence type="ECO:0000256" key="1">
    <source>
        <dbReference type="ARBA" id="ARBA00004141"/>
    </source>
</evidence>
<protein>
    <submittedName>
        <fullName evidence="7">GtrA family protein</fullName>
    </submittedName>
</protein>
<feature type="transmembrane region" description="Helical" evidence="5">
    <location>
        <begin position="26"/>
        <end position="46"/>
    </location>
</feature>
<evidence type="ECO:0000256" key="3">
    <source>
        <dbReference type="ARBA" id="ARBA00022989"/>
    </source>
</evidence>
<dbReference type="GO" id="GO:0000271">
    <property type="term" value="P:polysaccharide biosynthetic process"/>
    <property type="evidence" value="ECO:0007669"/>
    <property type="project" value="InterPro"/>
</dbReference>